<reference evidence="3 4" key="1">
    <citation type="submission" date="2019-07" db="EMBL/GenBank/DDBJ databases">
        <title>The pathways for chlorine oxyanion respiration interact through the shared metabolite chlorate.</title>
        <authorList>
            <person name="Barnum T.P."/>
            <person name="Cheng Y."/>
            <person name="Hill K.A."/>
            <person name="Lucas L.N."/>
            <person name="Carlson H.K."/>
            <person name="Coates J.D."/>
        </authorList>
    </citation>
    <scope>NUCLEOTIDE SEQUENCE [LARGE SCALE GENOMIC DNA]</scope>
    <source>
        <strain evidence="3 4">SFB-3</strain>
    </source>
</reference>
<dbReference type="Pfam" id="PF07859">
    <property type="entry name" value="Abhydrolase_3"/>
    <property type="match status" value="1"/>
</dbReference>
<name>A0A557QX09_9RHOO</name>
<proteinExistence type="predicted"/>
<gene>
    <name evidence="3" type="ORF">FHP91_07125</name>
</gene>
<evidence type="ECO:0000259" key="2">
    <source>
        <dbReference type="Pfam" id="PF07859"/>
    </source>
</evidence>
<dbReference type="AlphaFoldDB" id="A0A557QX09"/>
<sequence>MALDPKARGLLDMVQRVGVPRFHELDVSQARRASEKLLFAFRPDAPPVASVTEVPIGRRDGSVLMARLYRPLQAKSGQVLPLLVFYHGGGWCVGDVPSYDVVCRELANEAGCAVLSVEYRLAPEHPFPAAFDDALLAPDWAIDHADLLEVDPDRVALGGDSAGGNLLLGVALAWRDRAGVPPLRYLAAIYPCTEIHSTRPSRETYADGYFLDRATLQWFFERYLPNGESEDWRASPMRASSLAGLPPMTLVTAGCDPLTDDCLAFAERAQAEGVTVRHHAYDGMVHGFFTLGGYFPQANVAVAQVAADLAEALSLT</sequence>
<dbReference type="PANTHER" id="PTHR48081:SF8">
    <property type="entry name" value="ALPHA_BETA HYDROLASE FOLD-3 DOMAIN-CONTAINING PROTEIN-RELATED"/>
    <property type="match status" value="1"/>
</dbReference>
<dbReference type="InterPro" id="IPR029058">
    <property type="entry name" value="AB_hydrolase_fold"/>
</dbReference>
<keyword evidence="4" id="KW-1185">Reference proteome</keyword>
<feature type="domain" description="Alpha/beta hydrolase fold-3" evidence="2">
    <location>
        <begin position="83"/>
        <end position="289"/>
    </location>
</feature>
<organism evidence="3 4">
    <name type="scientific">Denitromonas halophila</name>
    <dbReference type="NCBI Taxonomy" id="1629404"/>
    <lineage>
        <taxon>Bacteria</taxon>
        <taxon>Pseudomonadati</taxon>
        <taxon>Pseudomonadota</taxon>
        <taxon>Betaproteobacteria</taxon>
        <taxon>Rhodocyclales</taxon>
        <taxon>Zoogloeaceae</taxon>
        <taxon>Denitromonas</taxon>
    </lineage>
</organism>
<dbReference type="Proteomes" id="UP000319502">
    <property type="component" value="Unassembled WGS sequence"/>
</dbReference>
<dbReference type="InterPro" id="IPR013094">
    <property type="entry name" value="AB_hydrolase_3"/>
</dbReference>
<dbReference type="GO" id="GO:0016787">
    <property type="term" value="F:hydrolase activity"/>
    <property type="evidence" value="ECO:0007669"/>
    <property type="project" value="UniProtKB-KW"/>
</dbReference>
<dbReference type="InterPro" id="IPR050300">
    <property type="entry name" value="GDXG_lipolytic_enzyme"/>
</dbReference>
<comment type="caution">
    <text evidence="3">The sequence shown here is derived from an EMBL/GenBank/DDBJ whole genome shotgun (WGS) entry which is preliminary data.</text>
</comment>
<evidence type="ECO:0000313" key="3">
    <source>
        <dbReference type="EMBL" id="TVO57448.1"/>
    </source>
</evidence>
<dbReference type="EMBL" id="VMNK01000006">
    <property type="protein sequence ID" value="TVO57448.1"/>
    <property type="molecule type" value="Genomic_DNA"/>
</dbReference>
<accession>A0A557QX09</accession>
<dbReference type="OrthoDB" id="9794445at2"/>
<dbReference type="SUPFAM" id="SSF53474">
    <property type="entry name" value="alpha/beta-Hydrolases"/>
    <property type="match status" value="1"/>
</dbReference>
<evidence type="ECO:0000313" key="4">
    <source>
        <dbReference type="Proteomes" id="UP000319502"/>
    </source>
</evidence>
<protein>
    <submittedName>
        <fullName evidence="3">Alpha/beta hydrolase</fullName>
    </submittedName>
</protein>
<dbReference type="RefSeq" id="WP_144308928.1">
    <property type="nucleotide sequence ID" value="NZ_VMNK01000006.1"/>
</dbReference>
<dbReference type="Gene3D" id="3.40.50.1820">
    <property type="entry name" value="alpha/beta hydrolase"/>
    <property type="match status" value="1"/>
</dbReference>
<keyword evidence="1 3" id="KW-0378">Hydrolase</keyword>
<evidence type="ECO:0000256" key="1">
    <source>
        <dbReference type="ARBA" id="ARBA00022801"/>
    </source>
</evidence>
<dbReference type="PANTHER" id="PTHR48081">
    <property type="entry name" value="AB HYDROLASE SUPERFAMILY PROTEIN C4A8.06C"/>
    <property type="match status" value="1"/>
</dbReference>